<sequence>MVALFPSSADFVLLASTLVRELAVIDDELGKDRRTSPEDQLKTPIHNFLMGAADLMMRKIRVVTEHRQTAADDIQGVRLDMAIKRTTGPLIGHVELKSSLKGANPYKAQGWSKHDKAQWRKLKNHSNLIYTNGWEWSLVRQGLKAPLCHVILDSDSKGNVPNNQLELLAELLTAFLTWKPTTPSSPRALADLLAPLTAYLRDSVKEVIGDNEDDALDGLYARWKIDFMPGATKAQFADSFAQTFTYALLLARVETDIPADEFSVNTLTRGLRRNGHKLLGAVLELMGQEQFRELVEDPINLLEATLGAVDSAKFTKDTDPWLYFYEDFLAAYDPKMRKESGVYYTPVEIVRAQVRLADHAIKTRIGRPKGLGDGSVNILDPAAGTATYPLAITEHVLKDSAAPQDAARSLSKRLSAFELLMGPYSVAHLRMTQALEATGLELDKDGVQVLFTNTLLAAGDLSQDSSQYALWHVEADLSEESKRAGIIKDKQTPVRVIIGNPPYKRGKREDSLGTAEIPNVVLQDFDGNEPLINDFIAPLKKLGAGGQAKNLYNLYVYFIRWALWKACQQNPQEPGVVSFITSSSYLRGPGFAGVREYMRRVFDEIWIIDLAGDNRAARKDENVFSIETPVAIFVGVQHQNTFNKQTGTFVKKRHDNRMNQKAQVYYLRVSGTRREKLDSLNAVQAPDQQNNWLKLDEADWTDKFVPSSAAALSDGVPLDSVFPWFFSGSKAGRKWPIAPTVEALTQRLEVLNDNRDFEYGEVLFADSPSGKKYGTNSKSDLIVQSETKSKSIYEETDLHSIVAVPYGYRSFDRQYCLADHRLIDRPGSAWAIQSENSNQIFIQSLTSIALGRGPAVTVTELVPDFDYFRGSFGAKSTFPLYTDKLCQQPNIPAHLVEVLSSELGIEVNAEDVAAYVIGQLGTGAYTELFADELAESSPCVIFTKSEKTFKSVCALGKEIIFQSTAGNRAADLNEFGVSQKSLYRGKSKMMKASSTGVYPENWQYVEATQELHVGDAVFSNVSKNLMDFEVSGLRVVSSWLGYRMKTPSGRSSSPLDQIQAKGWTHDGELLDLLWLVEFMVNIEETAKILLQQVIDGETIPAKALLDSPAKAQITRGGSKNQGTLL</sequence>
<evidence type="ECO:0000313" key="9">
    <source>
        <dbReference type="Proteomes" id="UP001203579"/>
    </source>
</evidence>
<feature type="domain" description="Type II methyltransferase M.TaqI-like" evidence="6">
    <location>
        <begin position="489"/>
        <end position="607"/>
    </location>
</feature>
<name>A0ABT0T726_9CORY</name>
<keyword evidence="2 8" id="KW-0489">Methyltransferase</keyword>
<keyword evidence="4" id="KW-0949">S-adenosyl-L-methionine</keyword>
<comment type="catalytic activity">
    <reaction evidence="5">
        <text>a 2'-deoxyadenosine in DNA + S-adenosyl-L-methionine = an N(6)-methyl-2'-deoxyadenosine in DNA + S-adenosyl-L-homocysteine + H(+)</text>
        <dbReference type="Rhea" id="RHEA:15197"/>
        <dbReference type="Rhea" id="RHEA-COMP:12418"/>
        <dbReference type="Rhea" id="RHEA-COMP:12419"/>
        <dbReference type="ChEBI" id="CHEBI:15378"/>
        <dbReference type="ChEBI" id="CHEBI:57856"/>
        <dbReference type="ChEBI" id="CHEBI:59789"/>
        <dbReference type="ChEBI" id="CHEBI:90615"/>
        <dbReference type="ChEBI" id="CHEBI:90616"/>
        <dbReference type="EC" id="2.1.1.72"/>
    </reaction>
</comment>
<dbReference type="Pfam" id="PF18135">
    <property type="entry name" value="Type_ISP_C"/>
    <property type="match status" value="1"/>
</dbReference>
<dbReference type="SUPFAM" id="SSF53335">
    <property type="entry name" value="S-adenosyl-L-methionine-dependent methyltransferases"/>
    <property type="match status" value="1"/>
</dbReference>
<evidence type="ECO:0000256" key="1">
    <source>
        <dbReference type="ARBA" id="ARBA00011900"/>
    </source>
</evidence>
<evidence type="ECO:0000259" key="7">
    <source>
        <dbReference type="Pfam" id="PF18135"/>
    </source>
</evidence>
<organism evidence="8 9">
    <name type="scientific">Corynebacterium intestinale</name>
    <dbReference type="NCBI Taxonomy" id="2943492"/>
    <lineage>
        <taxon>Bacteria</taxon>
        <taxon>Bacillati</taxon>
        <taxon>Actinomycetota</taxon>
        <taxon>Actinomycetes</taxon>
        <taxon>Mycobacteriales</taxon>
        <taxon>Corynebacteriaceae</taxon>
        <taxon>Corynebacterium</taxon>
    </lineage>
</organism>
<gene>
    <name evidence="8" type="ORF">M5J06_01900</name>
</gene>
<dbReference type="Pfam" id="PF07669">
    <property type="entry name" value="Eco57I"/>
    <property type="match status" value="1"/>
</dbReference>
<evidence type="ECO:0000256" key="2">
    <source>
        <dbReference type="ARBA" id="ARBA00022603"/>
    </source>
</evidence>
<reference evidence="8 9" key="1">
    <citation type="submission" date="2022-05" db="EMBL/GenBank/DDBJ databases">
        <title>Corynebacterium sp. B5-R-101 sp. nov., isolated from human feces.</title>
        <authorList>
            <person name="Shamsuzzaman M."/>
            <person name="Dahal R.H."/>
        </authorList>
    </citation>
    <scope>NUCLEOTIDE SEQUENCE [LARGE SCALE GENOMIC DNA]</scope>
    <source>
        <strain evidence="8 9">B5-R-101</strain>
    </source>
</reference>
<keyword evidence="3" id="KW-0808">Transferase</keyword>
<dbReference type="Proteomes" id="UP001203579">
    <property type="component" value="Unassembled WGS sequence"/>
</dbReference>
<accession>A0ABT0T726</accession>
<keyword evidence="9" id="KW-1185">Reference proteome</keyword>
<dbReference type="RefSeq" id="WP_250223828.1">
    <property type="nucleotide sequence ID" value="NZ_JAMFTR010000001.1"/>
</dbReference>
<dbReference type="PANTHER" id="PTHR33841:SF1">
    <property type="entry name" value="DNA METHYLTRANSFERASE A"/>
    <property type="match status" value="1"/>
</dbReference>
<evidence type="ECO:0000259" key="6">
    <source>
        <dbReference type="Pfam" id="PF07669"/>
    </source>
</evidence>
<evidence type="ECO:0000256" key="4">
    <source>
        <dbReference type="ARBA" id="ARBA00022691"/>
    </source>
</evidence>
<dbReference type="InterPro" id="IPR011639">
    <property type="entry name" value="MethylTrfase_TaqI-like_dom"/>
</dbReference>
<dbReference type="InterPro" id="IPR041635">
    <property type="entry name" value="Type_ISP_LLaBIII_C"/>
</dbReference>
<dbReference type="EC" id="2.1.1.72" evidence="1"/>
<dbReference type="InterPro" id="IPR050953">
    <property type="entry name" value="N4_N6_ade-DNA_methylase"/>
</dbReference>
<dbReference type="EMBL" id="JAMKFF010000001">
    <property type="protein sequence ID" value="MCL8492895.1"/>
    <property type="molecule type" value="Genomic_DNA"/>
</dbReference>
<evidence type="ECO:0000256" key="3">
    <source>
        <dbReference type="ARBA" id="ARBA00022679"/>
    </source>
</evidence>
<dbReference type="GO" id="GO:0032259">
    <property type="term" value="P:methylation"/>
    <property type="evidence" value="ECO:0007669"/>
    <property type="project" value="UniProtKB-KW"/>
</dbReference>
<evidence type="ECO:0000256" key="5">
    <source>
        <dbReference type="ARBA" id="ARBA00047942"/>
    </source>
</evidence>
<proteinExistence type="predicted"/>
<feature type="domain" description="Type ISP restriction-modification enzyme LLaBIII C-terminal specificity" evidence="7">
    <location>
        <begin position="721"/>
        <end position="1064"/>
    </location>
</feature>
<dbReference type="GO" id="GO:0008168">
    <property type="term" value="F:methyltransferase activity"/>
    <property type="evidence" value="ECO:0007669"/>
    <property type="project" value="UniProtKB-KW"/>
</dbReference>
<protein>
    <recommendedName>
        <fullName evidence="1">site-specific DNA-methyltransferase (adenine-specific)</fullName>
        <ecNumber evidence="1">2.1.1.72</ecNumber>
    </recommendedName>
</protein>
<evidence type="ECO:0000313" key="8">
    <source>
        <dbReference type="EMBL" id="MCL8492895.1"/>
    </source>
</evidence>
<comment type="caution">
    <text evidence="8">The sequence shown here is derived from an EMBL/GenBank/DDBJ whole genome shotgun (WGS) entry which is preliminary data.</text>
</comment>
<dbReference type="PRINTS" id="PR00507">
    <property type="entry name" value="N12N6MTFRASE"/>
</dbReference>
<dbReference type="InterPro" id="IPR029063">
    <property type="entry name" value="SAM-dependent_MTases_sf"/>
</dbReference>
<dbReference type="PANTHER" id="PTHR33841">
    <property type="entry name" value="DNA METHYLTRANSFERASE YEEA-RELATED"/>
    <property type="match status" value="1"/>
</dbReference>
<dbReference type="Gene3D" id="3.40.50.150">
    <property type="entry name" value="Vaccinia Virus protein VP39"/>
    <property type="match status" value="1"/>
</dbReference>